<dbReference type="InterPro" id="IPR022190">
    <property type="entry name" value="DUF3716"/>
</dbReference>
<feature type="compositionally biased region" description="Basic and acidic residues" evidence="1">
    <location>
        <begin position="14"/>
        <end position="50"/>
    </location>
</feature>
<feature type="compositionally biased region" description="Acidic residues" evidence="1">
    <location>
        <begin position="277"/>
        <end position="286"/>
    </location>
</feature>
<evidence type="ECO:0000313" key="3">
    <source>
        <dbReference type="Proteomes" id="UP000750502"/>
    </source>
</evidence>
<accession>A0A9P7HVV1</accession>
<protein>
    <submittedName>
        <fullName evidence="2">Uncharacterized protein</fullName>
    </submittedName>
</protein>
<feature type="region of interest" description="Disordered" evidence="1">
    <location>
        <begin position="266"/>
        <end position="290"/>
    </location>
</feature>
<evidence type="ECO:0000313" key="2">
    <source>
        <dbReference type="EMBL" id="KAG5767723.1"/>
    </source>
</evidence>
<reference evidence="2" key="1">
    <citation type="journal article" date="2020" name="bioRxiv">
        <title>Historical genomics reveals the evolutionary mechanisms behind multiple outbreaks of the host-specific coffee wilt pathogen Fusarium xylarioides.</title>
        <authorList>
            <person name="Peck D."/>
            <person name="Nowell R.W."/>
            <person name="Flood J."/>
            <person name="Ryan M.J."/>
            <person name="Barraclough T.G."/>
        </authorList>
    </citation>
    <scope>NUCLEOTIDE SEQUENCE</scope>
    <source>
        <strain evidence="2">IMI 127659i</strain>
    </source>
</reference>
<feature type="compositionally biased region" description="Basic residues" evidence="1">
    <location>
        <begin position="1"/>
        <end position="13"/>
    </location>
</feature>
<reference evidence="2" key="2">
    <citation type="submission" date="2020-10" db="EMBL/GenBank/DDBJ databases">
        <authorList>
            <person name="Peck L.D."/>
            <person name="Nowell R.W."/>
            <person name="Flood J."/>
            <person name="Ryan M.J."/>
            <person name="Barraclough T.G."/>
        </authorList>
    </citation>
    <scope>NUCLEOTIDE SEQUENCE</scope>
    <source>
        <strain evidence="2">IMI 127659i</strain>
    </source>
</reference>
<comment type="caution">
    <text evidence="2">The sequence shown here is derived from an EMBL/GenBank/DDBJ whole genome shotgun (WGS) entry which is preliminary data.</text>
</comment>
<feature type="compositionally biased region" description="Acidic residues" evidence="1">
    <location>
        <begin position="81"/>
        <end position="95"/>
    </location>
</feature>
<name>A0A9P7HVV1_9HYPO</name>
<feature type="compositionally biased region" description="Basic and acidic residues" evidence="1">
    <location>
        <begin position="59"/>
        <end position="80"/>
    </location>
</feature>
<gene>
    <name evidence="2" type="ORF">H9Q72_004534</name>
</gene>
<keyword evidence="3" id="KW-1185">Reference proteome</keyword>
<feature type="region of interest" description="Disordered" evidence="1">
    <location>
        <begin position="1"/>
        <end position="96"/>
    </location>
</feature>
<sequence>MPPKPKPKPKKRETKLEKEARLAKEAEDLRKAEEEATAAKEAQEKKDNAAKKRAKTARKKAEEAEKAKKEAEEAAKKDPEKDDSDSGGEDDFNSDEVDRIGRIVARDRDKDYSIQKKLLRKDLGDRFKYLPEEIHGKGTGDFDWTVERPTTQPDLTIWVFYHALKKCSYKGIEAIHLDIQGEPTEPCELKLREFKKGTMDPYAMTFSSQNADAMLRHLYGVLRSESEVCDKCKKENGALAECRVHLSKLTGCANCDWNHSGPQCSLSSSKRKHDGSDDNSESEPDSAVEAATELLDSLDRATCQSLSKFFKRATDSMKGKKKKAKKSKN</sequence>
<dbReference type="Pfam" id="PF12511">
    <property type="entry name" value="DUF3716"/>
    <property type="match status" value="1"/>
</dbReference>
<evidence type="ECO:0000256" key="1">
    <source>
        <dbReference type="SAM" id="MobiDB-lite"/>
    </source>
</evidence>
<dbReference type="OrthoDB" id="5028429at2759"/>
<proteinExistence type="predicted"/>
<organism evidence="2 3">
    <name type="scientific">Fusarium xylarioides</name>
    <dbReference type="NCBI Taxonomy" id="221167"/>
    <lineage>
        <taxon>Eukaryota</taxon>
        <taxon>Fungi</taxon>
        <taxon>Dikarya</taxon>
        <taxon>Ascomycota</taxon>
        <taxon>Pezizomycotina</taxon>
        <taxon>Sordariomycetes</taxon>
        <taxon>Hypocreomycetidae</taxon>
        <taxon>Hypocreales</taxon>
        <taxon>Nectriaceae</taxon>
        <taxon>Fusarium</taxon>
        <taxon>Fusarium fujikuroi species complex</taxon>
    </lineage>
</organism>
<dbReference type="EMBL" id="JADFTT010000120">
    <property type="protein sequence ID" value="KAG5767723.1"/>
    <property type="molecule type" value="Genomic_DNA"/>
</dbReference>
<dbReference type="AlphaFoldDB" id="A0A9P7HVV1"/>
<dbReference type="Proteomes" id="UP000750502">
    <property type="component" value="Unassembled WGS sequence"/>
</dbReference>